<dbReference type="AlphaFoldDB" id="A0AA40BNZ3"/>
<keyword evidence="2" id="KW-1185">Reference proteome</keyword>
<evidence type="ECO:0000313" key="2">
    <source>
        <dbReference type="Proteomes" id="UP001172155"/>
    </source>
</evidence>
<gene>
    <name evidence="1" type="ORF">B0T18DRAFT_420493</name>
</gene>
<sequence length="84" mass="8951">MLKKGMATAGQVLHIKKVVAALLSLSLSQRGSGCWELGGVDGVEKIIEMAGPGLVPTWLSGLLKARSGSEKKSARSKVKCRMWQ</sequence>
<organism evidence="1 2">
    <name type="scientific">Schizothecium vesticola</name>
    <dbReference type="NCBI Taxonomy" id="314040"/>
    <lineage>
        <taxon>Eukaryota</taxon>
        <taxon>Fungi</taxon>
        <taxon>Dikarya</taxon>
        <taxon>Ascomycota</taxon>
        <taxon>Pezizomycotina</taxon>
        <taxon>Sordariomycetes</taxon>
        <taxon>Sordariomycetidae</taxon>
        <taxon>Sordariales</taxon>
        <taxon>Schizotheciaceae</taxon>
        <taxon>Schizothecium</taxon>
    </lineage>
</organism>
<proteinExistence type="predicted"/>
<dbReference type="EMBL" id="JAUKUD010000007">
    <property type="protein sequence ID" value="KAK0737757.1"/>
    <property type="molecule type" value="Genomic_DNA"/>
</dbReference>
<comment type="caution">
    <text evidence="1">The sequence shown here is derived from an EMBL/GenBank/DDBJ whole genome shotgun (WGS) entry which is preliminary data.</text>
</comment>
<accession>A0AA40BNZ3</accession>
<protein>
    <submittedName>
        <fullName evidence="1">Uncharacterized protein</fullName>
    </submittedName>
</protein>
<reference evidence="1" key="1">
    <citation type="submission" date="2023-06" db="EMBL/GenBank/DDBJ databases">
        <title>Genome-scale phylogeny and comparative genomics of the fungal order Sordariales.</title>
        <authorList>
            <consortium name="Lawrence Berkeley National Laboratory"/>
            <person name="Hensen N."/>
            <person name="Bonometti L."/>
            <person name="Westerberg I."/>
            <person name="Brannstrom I.O."/>
            <person name="Guillou S."/>
            <person name="Cros-Aarteil S."/>
            <person name="Calhoun S."/>
            <person name="Haridas S."/>
            <person name="Kuo A."/>
            <person name="Mondo S."/>
            <person name="Pangilinan J."/>
            <person name="Riley R."/>
            <person name="LaButti K."/>
            <person name="Andreopoulos B."/>
            <person name="Lipzen A."/>
            <person name="Chen C."/>
            <person name="Yanf M."/>
            <person name="Daum C."/>
            <person name="Ng V."/>
            <person name="Clum A."/>
            <person name="Steindorff A."/>
            <person name="Ohm R."/>
            <person name="Martin F."/>
            <person name="Silar P."/>
            <person name="Natvig D."/>
            <person name="Lalanne C."/>
            <person name="Gautier V."/>
            <person name="Ament-velasquez S.L."/>
            <person name="Kruys A."/>
            <person name="Hutchinson M.I."/>
            <person name="Powell A.J."/>
            <person name="Barry K."/>
            <person name="Miller A.N."/>
            <person name="Grigoriev I.V."/>
            <person name="Debuchy R."/>
            <person name="Gladieux P."/>
            <person name="Thoren M.H."/>
            <person name="Johannesson H."/>
        </authorList>
    </citation>
    <scope>NUCLEOTIDE SEQUENCE</scope>
    <source>
        <strain evidence="1">SMH3187-1</strain>
    </source>
</reference>
<dbReference type="Proteomes" id="UP001172155">
    <property type="component" value="Unassembled WGS sequence"/>
</dbReference>
<name>A0AA40BNZ3_9PEZI</name>
<evidence type="ECO:0000313" key="1">
    <source>
        <dbReference type="EMBL" id="KAK0737757.1"/>
    </source>
</evidence>